<organism evidence="1 2">
    <name type="scientific">Halobacillus locisalis</name>
    <dbReference type="NCBI Taxonomy" id="220753"/>
    <lineage>
        <taxon>Bacteria</taxon>
        <taxon>Bacillati</taxon>
        <taxon>Bacillota</taxon>
        <taxon>Bacilli</taxon>
        <taxon>Bacillales</taxon>
        <taxon>Bacillaceae</taxon>
        <taxon>Halobacillus</taxon>
    </lineage>
</organism>
<dbReference type="Proteomes" id="UP000571017">
    <property type="component" value="Unassembled WGS sequence"/>
</dbReference>
<evidence type="ECO:0000313" key="1">
    <source>
        <dbReference type="EMBL" id="MBA2173764.1"/>
    </source>
</evidence>
<evidence type="ECO:0000313" key="2">
    <source>
        <dbReference type="Proteomes" id="UP000571017"/>
    </source>
</evidence>
<dbReference type="AlphaFoldDB" id="A0A838CP75"/>
<proteinExistence type="predicted"/>
<gene>
    <name evidence="1" type="ORF">H0266_02520</name>
</gene>
<keyword evidence="2" id="KW-1185">Reference proteome</keyword>
<sequence length="219" mass="25727">MTTFDYPRGVVFHDLQSATELYSTIPIPAYTSRDLIHIEPRVETWKEIFLTSATDSVAIDYYNNMDTKDVAAIIAHELTHHADFFHDDFEGDEENMWFEEGMCEYLSKKLLLSETKFQAIQNVEDKLIKNYKEIYGEYTLDRFGESGYRSGKSETFSAAFYDYWRSSKTVTRLVHEHFDGDIQALIACYVQWEQNEPVHKYFIRALSLTDDEAREMWLA</sequence>
<reference evidence="1 2" key="1">
    <citation type="journal article" date="2004" name="Extremophiles">
        <title>Halobacillus locisalis sp. nov., a halophilic bacterium isolated from a marine solar saltern of the Yellow Sea in Korea.</title>
        <authorList>
            <person name="Yoon J.H."/>
            <person name="Kang K.H."/>
            <person name="Oh T.K."/>
            <person name="Park Y.H."/>
        </authorList>
    </citation>
    <scope>NUCLEOTIDE SEQUENCE [LARGE SCALE GENOMIC DNA]</scope>
    <source>
        <strain evidence="1 2">KCTC 3788</strain>
    </source>
</reference>
<protein>
    <submittedName>
        <fullName evidence="1">Uncharacterized protein</fullName>
    </submittedName>
</protein>
<accession>A0A838CP75</accession>
<comment type="caution">
    <text evidence="1">The sequence shown here is derived from an EMBL/GenBank/DDBJ whole genome shotgun (WGS) entry which is preliminary data.</text>
</comment>
<name>A0A838CP75_9BACI</name>
<dbReference type="EMBL" id="JACEFG010000001">
    <property type="protein sequence ID" value="MBA2173764.1"/>
    <property type="molecule type" value="Genomic_DNA"/>
</dbReference>